<dbReference type="Pfam" id="PF00148">
    <property type="entry name" value="Oxidored_nitro"/>
    <property type="match status" value="1"/>
</dbReference>
<dbReference type="Proteomes" id="UP000679179">
    <property type="component" value="Unassembled WGS sequence"/>
</dbReference>
<proteinExistence type="predicted"/>
<organism evidence="2 3">
    <name type="scientific">Clostridium polyendosporum</name>
    <dbReference type="NCBI Taxonomy" id="69208"/>
    <lineage>
        <taxon>Bacteria</taxon>
        <taxon>Bacillati</taxon>
        <taxon>Bacillota</taxon>
        <taxon>Clostridia</taxon>
        <taxon>Eubacteriales</taxon>
        <taxon>Clostridiaceae</taxon>
        <taxon>Clostridium</taxon>
    </lineage>
</organism>
<dbReference type="InterPro" id="IPR050152">
    <property type="entry name" value="ChlB/BchB/BchZ"/>
</dbReference>
<evidence type="ECO:0000313" key="3">
    <source>
        <dbReference type="Proteomes" id="UP000679179"/>
    </source>
</evidence>
<name>A0A919S1Y7_9CLOT</name>
<evidence type="ECO:0000313" key="2">
    <source>
        <dbReference type="EMBL" id="GIM29773.1"/>
    </source>
</evidence>
<dbReference type="AlphaFoldDB" id="A0A919S1Y7"/>
<reference evidence="2" key="1">
    <citation type="submission" date="2021-03" db="EMBL/GenBank/DDBJ databases">
        <title>Taxonomic study of Clostridium polyendosporum from meadow-gley soil under rice.</title>
        <authorList>
            <person name="Kobayashi H."/>
            <person name="Tanizawa Y."/>
            <person name="Yagura M."/>
        </authorList>
    </citation>
    <scope>NUCLEOTIDE SEQUENCE</scope>
    <source>
        <strain evidence="2">JCM 30710</strain>
    </source>
</reference>
<dbReference type="SUPFAM" id="SSF53807">
    <property type="entry name" value="Helical backbone' metal receptor"/>
    <property type="match status" value="1"/>
</dbReference>
<dbReference type="EMBL" id="BOPZ01000022">
    <property type="protein sequence ID" value="GIM29773.1"/>
    <property type="molecule type" value="Genomic_DNA"/>
</dbReference>
<keyword evidence="3" id="KW-1185">Reference proteome</keyword>
<sequence>MTKPIETSRNGCALHGALQTIQEIEGFVPIIHSNAGCGLQQFLGGSRVSGCNGSGNAGGFAVASTNVIERQVIFGGTSRLREQIKNTVKIIKGDLYVVLSGCTTELVGDDIPAMTKEGREQGFPIINLSTPGFKGQIHYGYVTFIKGLVDELAKGNQAPTKKSKGLVNIFGIIPKQDVFWKGNLEELKRILEAVGLKVNTLVGYGEGIEAWKEVTNAELNIVFSPWGVNIGKHLEEHYETPYLEFDALPVGAEDTGLFLTKVAEKLNLDSVIVNNFIKEEKKKLDHYVEKILDFYVEYNFQKEFAIVGETSNVIGISRFLTNSFGLIPKVLIITDKVEDSYKDYLTKQIANLIDSFNVEVYFTEDGGEIKDIVRKSKIELVLGSSLEKEISEELKVPLQVISFPIVENVILNKGYAGFRGAISLVEDFSSVIITFENHIRLELKDKILA</sequence>
<dbReference type="PANTHER" id="PTHR33712:SF7">
    <property type="entry name" value="LIGHT-INDEPENDENT PROTOCHLOROPHYLLIDE REDUCTASE SUBUNIT B"/>
    <property type="match status" value="1"/>
</dbReference>
<comment type="caution">
    <text evidence="2">The sequence shown here is derived from an EMBL/GenBank/DDBJ whole genome shotgun (WGS) entry which is preliminary data.</text>
</comment>
<dbReference type="RefSeq" id="WP_212904461.1">
    <property type="nucleotide sequence ID" value="NZ_BOPZ01000022.1"/>
</dbReference>
<dbReference type="Gene3D" id="3.40.50.1980">
    <property type="entry name" value="Nitrogenase molybdenum iron protein domain"/>
    <property type="match status" value="3"/>
</dbReference>
<feature type="domain" description="Nitrogenase/oxidoreductase component 1" evidence="1">
    <location>
        <begin position="12"/>
        <end position="431"/>
    </location>
</feature>
<evidence type="ECO:0000259" key="1">
    <source>
        <dbReference type="Pfam" id="PF00148"/>
    </source>
</evidence>
<dbReference type="PANTHER" id="PTHR33712">
    <property type="entry name" value="LIGHT-INDEPENDENT PROTOCHLOROPHYLLIDE REDUCTASE SUBUNIT B"/>
    <property type="match status" value="1"/>
</dbReference>
<gene>
    <name evidence="2" type="ORF">CPJCM30710_24390</name>
</gene>
<dbReference type="GO" id="GO:0016491">
    <property type="term" value="F:oxidoreductase activity"/>
    <property type="evidence" value="ECO:0007669"/>
    <property type="project" value="InterPro"/>
</dbReference>
<dbReference type="InterPro" id="IPR000510">
    <property type="entry name" value="Nase/OxRdtase_comp1"/>
</dbReference>
<protein>
    <submittedName>
        <fullName evidence="2">Hydrogenase</fullName>
    </submittedName>
</protein>
<accession>A0A919S1Y7</accession>